<dbReference type="InterPro" id="IPR011707">
    <property type="entry name" value="Cu-oxidase-like_N"/>
</dbReference>
<name>A0ABU0YQ82_9PROT</name>
<accession>A0ABU0YQ82</accession>
<dbReference type="CDD" id="cd13865">
    <property type="entry name" value="CuRO_1_LCC_like_3"/>
    <property type="match status" value="1"/>
</dbReference>
<gene>
    <name evidence="8" type="ORF">Q8A70_19500</name>
</gene>
<dbReference type="Pfam" id="PF07732">
    <property type="entry name" value="Cu-oxidase_3"/>
    <property type="match status" value="1"/>
</dbReference>
<keyword evidence="9" id="KW-1185">Reference proteome</keyword>
<dbReference type="InterPro" id="IPR011706">
    <property type="entry name" value="Cu-oxidase_C"/>
</dbReference>
<evidence type="ECO:0000256" key="4">
    <source>
        <dbReference type="SAM" id="SignalP"/>
    </source>
</evidence>
<reference evidence="9" key="1">
    <citation type="submission" date="2023-08" db="EMBL/GenBank/DDBJ databases">
        <title>Rhodospirillaceae gen. nov., a novel taxon isolated from the Yangtze River Yuezi River estuary sludge.</title>
        <authorList>
            <person name="Ruan L."/>
        </authorList>
    </citation>
    <scope>NUCLEOTIDE SEQUENCE [LARGE SCALE GENOMIC DNA]</scope>
    <source>
        <strain evidence="9">R-7</strain>
    </source>
</reference>
<dbReference type="SUPFAM" id="SSF49503">
    <property type="entry name" value="Cupredoxins"/>
    <property type="match status" value="3"/>
</dbReference>
<feature type="chain" id="PRO_5046235122" evidence="4">
    <location>
        <begin position="34"/>
        <end position="490"/>
    </location>
</feature>
<evidence type="ECO:0000313" key="9">
    <source>
        <dbReference type="Proteomes" id="UP001230156"/>
    </source>
</evidence>
<dbReference type="PROSITE" id="PS00080">
    <property type="entry name" value="MULTICOPPER_OXIDASE2"/>
    <property type="match status" value="1"/>
</dbReference>
<dbReference type="PROSITE" id="PS00079">
    <property type="entry name" value="MULTICOPPER_OXIDASE1"/>
    <property type="match status" value="1"/>
</dbReference>
<dbReference type="InterPro" id="IPR006311">
    <property type="entry name" value="TAT_signal"/>
</dbReference>
<dbReference type="CDD" id="cd13896">
    <property type="entry name" value="CuRO_3_CopA"/>
    <property type="match status" value="1"/>
</dbReference>
<dbReference type="InterPro" id="IPR045087">
    <property type="entry name" value="Cu-oxidase_fam"/>
</dbReference>
<dbReference type="PROSITE" id="PS51318">
    <property type="entry name" value="TAT"/>
    <property type="match status" value="1"/>
</dbReference>
<dbReference type="PANTHER" id="PTHR11709">
    <property type="entry name" value="MULTI-COPPER OXIDASE"/>
    <property type="match status" value="1"/>
</dbReference>
<feature type="domain" description="Plastocyanin-like" evidence="5">
    <location>
        <begin position="219"/>
        <end position="329"/>
    </location>
</feature>
<dbReference type="InterPro" id="IPR002355">
    <property type="entry name" value="Cu_oxidase_Cu_BS"/>
</dbReference>
<dbReference type="Gene3D" id="2.60.40.420">
    <property type="entry name" value="Cupredoxins - blue copper proteins"/>
    <property type="match status" value="3"/>
</dbReference>
<dbReference type="Pfam" id="PF00394">
    <property type="entry name" value="Cu-oxidase"/>
    <property type="match status" value="1"/>
</dbReference>
<dbReference type="InterPro" id="IPR034279">
    <property type="entry name" value="CuRO_3_CopA"/>
</dbReference>
<keyword evidence="3" id="KW-0186">Copper</keyword>
<sequence length="490" mass="52344">MNHKFSRRRLLASSATLAAAAGVLGLAPVPARAEAPTTLRAVRRSLEVNGKAASVFGLIGPDGKSGLALDPGRRFQVALANELDEALIVHWHGQTPSPDQDGVTDTGYVQPIAAGARQGYDFAPRSGTHWMHSHHGLQEQALMAAPLIVRSEDDRRRDAQEVTVLLHDFSFRDPAELLAGLTKGAGMDMGHMDMSNMPGMDMSHMNHGAQNPGTMNQGGGMPGMDLNDIEYDAYLANDRTLGDPEVVGVERAGRVHLRLINGATATAFWIDLGGLAGDVIAVDGNPVQPVHTRRFPMAQGQRVDVLLQIAENGSFPILAQREGDTARTGIILATAGAAVARQADRAEQAAAAIDNSLEAQLRAVTPLAAKPADVTHRLGLTGGMMPYQWSFDGKSWADHVPLGVKAGQRVAIELVNRSMMAHPMHLHGHHFQVLALNGTPLSGAVRDTVLVPVNGAVTLAFDADNPGRWLFHCHNLYHMATGMMTEVAYA</sequence>
<feature type="domain" description="Plastocyanin-like" evidence="7">
    <location>
        <begin position="68"/>
        <end position="152"/>
    </location>
</feature>
<dbReference type="Proteomes" id="UP001230156">
    <property type="component" value="Unassembled WGS sequence"/>
</dbReference>
<feature type="signal peptide" evidence="4">
    <location>
        <begin position="1"/>
        <end position="33"/>
    </location>
</feature>
<evidence type="ECO:0000256" key="1">
    <source>
        <dbReference type="ARBA" id="ARBA00022723"/>
    </source>
</evidence>
<keyword evidence="4" id="KW-0732">Signal</keyword>
<feature type="domain" description="Plastocyanin-like" evidence="6">
    <location>
        <begin position="373"/>
        <end position="488"/>
    </location>
</feature>
<evidence type="ECO:0000259" key="6">
    <source>
        <dbReference type="Pfam" id="PF07731"/>
    </source>
</evidence>
<dbReference type="EMBL" id="JAUYVI010000006">
    <property type="protein sequence ID" value="MDQ7249884.1"/>
    <property type="molecule type" value="Genomic_DNA"/>
</dbReference>
<evidence type="ECO:0000259" key="7">
    <source>
        <dbReference type="Pfam" id="PF07732"/>
    </source>
</evidence>
<dbReference type="RefSeq" id="WP_379958404.1">
    <property type="nucleotide sequence ID" value="NZ_JAUYVI010000006.1"/>
</dbReference>
<dbReference type="InterPro" id="IPR033138">
    <property type="entry name" value="Cu_oxidase_CS"/>
</dbReference>
<keyword evidence="2" id="KW-0560">Oxidoreductase</keyword>
<proteinExistence type="predicted"/>
<dbReference type="CDD" id="cd13887">
    <property type="entry name" value="CuRO_2_MCO_like_2"/>
    <property type="match status" value="1"/>
</dbReference>
<protein>
    <submittedName>
        <fullName evidence="8">Multicopper oxidase domain-containing protein</fullName>
    </submittedName>
</protein>
<evidence type="ECO:0000256" key="2">
    <source>
        <dbReference type="ARBA" id="ARBA00023002"/>
    </source>
</evidence>
<evidence type="ECO:0000256" key="3">
    <source>
        <dbReference type="ARBA" id="ARBA00023008"/>
    </source>
</evidence>
<dbReference type="InterPro" id="IPR008972">
    <property type="entry name" value="Cupredoxin"/>
</dbReference>
<evidence type="ECO:0000313" key="8">
    <source>
        <dbReference type="EMBL" id="MDQ7249884.1"/>
    </source>
</evidence>
<organism evidence="8 9">
    <name type="scientific">Dongia sedimenti</name>
    <dbReference type="NCBI Taxonomy" id="3064282"/>
    <lineage>
        <taxon>Bacteria</taxon>
        <taxon>Pseudomonadati</taxon>
        <taxon>Pseudomonadota</taxon>
        <taxon>Alphaproteobacteria</taxon>
        <taxon>Rhodospirillales</taxon>
        <taxon>Dongiaceae</taxon>
        <taxon>Dongia</taxon>
    </lineage>
</organism>
<comment type="caution">
    <text evidence="8">The sequence shown here is derived from an EMBL/GenBank/DDBJ whole genome shotgun (WGS) entry which is preliminary data.</text>
</comment>
<evidence type="ECO:0000259" key="5">
    <source>
        <dbReference type="Pfam" id="PF00394"/>
    </source>
</evidence>
<dbReference type="Pfam" id="PF07731">
    <property type="entry name" value="Cu-oxidase_2"/>
    <property type="match status" value="1"/>
</dbReference>
<dbReference type="InterPro" id="IPR001117">
    <property type="entry name" value="Cu-oxidase_2nd"/>
</dbReference>
<keyword evidence="1" id="KW-0479">Metal-binding</keyword>
<dbReference type="PANTHER" id="PTHR11709:SF394">
    <property type="entry name" value="FI03373P-RELATED"/>
    <property type="match status" value="1"/>
</dbReference>